<dbReference type="GeneID" id="11596169"/>
<keyword evidence="4" id="KW-1185">Reference proteome</keyword>
<feature type="domain" description="Cytochrome c7-like" evidence="2">
    <location>
        <begin position="173"/>
        <end position="226"/>
    </location>
</feature>
<dbReference type="Pfam" id="PF14522">
    <property type="entry name" value="Cytochrome_C7"/>
    <property type="match status" value="1"/>
</dbReference>
<evidence type="ECO:0000259" key="2">
    <source>
        <dbReference type="Pfam" id="PF14522"/>
    </source>
</evidence>
<proteinExistence type="predicted"/>
<dbReference type="InterPro" id="IPR036280">
    <property type="entry name" value="Multihaem_cyt_sf"/>
</dbReference>
<dbReference type="OrthoDB" id="49141at2157"/>
<dbReference type="InterPro" id="IPR051829">
    <property type="entry name" value="Multiheme_Cytochr_ET"/>
</dbReference>
<dbReference type="PANTHER" id="PTHR35038">
    <property type="entry name" value="DISSIMILATORY SULFITE REDUCTASE SIRA"/>
    <property type="match status" value="1"/>
</dbReference>
<protein>
    <recommendedName>
        <fullName evidence="2">Cytochrome c7-like domain-containing protein</fullName>
    </recommendedName>
</protein>
<keyword evidence="1" id="KW-0732">Signal</keyword>
<gene>
    <name evidence="3" type="ORF">P186_1671</name>
</gene>
<dbReference type="BioCyc" id="PSP1104324:GJSN-1640-MONOMER"/>
<dbReference type="eggNOG" id="arCOG05009">
    <property type="taxonomic scope" value="Archaea"/>
</dbReference>
<reference evidence="3 4" key="1">
    <citation type="journal article" date="2012" name="J. Bacteriol.">
        <title>Complete genome sequence of strain 1860, a crenarchaeon of the genus pyrobaculum able to grow with various electron acceptors.</title>
        <authorList>
            <person name="Mardanov A.V."/>
            <person name="Gumerov V.M."/>
            <person name="Slobodkina G.B."/>
            <person name="Beletsky A.V."/>
            <person name="Bonch-Osmolovskaya E.A."/>
            <person name="Ravin N.V."/>
            <person name="Skryabin K.G."/>
        </authorList>
    </citation>
    <scope>NUCLEOTIDE SEQUENCE [LARGE SCALE GENOMIC DNA]</scope>
    <source>
        <strain evidence="3 4">1860</strain>
    </source>
</reference>
<accession>G7VGI5</accession>
<dbReference type="PANTHER" id="PTHR35038:SF10">
    <property type="entry name" value="HIGH-MOLECULAR-WEIGHT CYTOCHROME C"/>
    <property type="match status" value="1"/>
</dbReference>
<organism evidence="3 4">
    <name type="scientific">Pyrobaculum ferrireducens</name>
    <dbReference type="NCBI Taxonomy" id="1104324"/>
    <lineage>
        <taxon>Archaea</taxon>
        <taxon>Thermoproteota</taxon>
        <taxon>Thermoprotei</taxon>
        <taxon>Thermoproteales</taxon>
        <taxon>Thermoproteaceae</taxon>
        <taxon>Pyrobaculum</taxon>
    </lineage>
</organism>
<dbReference type="STRING" id="1104324.P186_1671"/>
<dbReference type="KEGG" id="pyr:P186_1671"/>
<dbReference type="Proteomes" id="UP000005867">
    <property type="component" value="Chromosome"/>
</dbReference>
<dbReference type="AlphaFoldDB" id="G7VGI5"/>
<dbReference type="HOGENOM" id="CLU_1217629_0_0_2"/>
<name>G7VGI5_9CREN</name>
<dbReference type="Gene3D" id="3.90.10.10">
    <property type="entry name" value="Cytochrome C3"/>
    <property type="match status" value="1"/>
</dbReference>
<dbReference type="EMBL" id="CP003098">
    <property type="protein sequence ID" value="AET33085.1"/>
    <property type="molecule type" value="Genomic_DNA"/>
</dbReference>
<evidence type="ECO:0000313" key="3">
    <source>
        <dbReference type="EMBL" id="AET33085.1"/>
    </source>
</evidence>
<dbReference type="SUPFAM" id="SSF48695">
    <property type="entry name" value="Multiheme cytochromes"/>
    <property type="match status" value="1"/>
</dbReference>
<dbReference type="RefSeq" id="WP_014288911.1">
    <property type="nucleotide sequence ID" value="NC_016645.1"/>
</dbReference>
<evidence type="ECO:0000256" key="1">
    <source>
        <dbReference type="ARBA" id="ARBA00022729"/>
    </source>
</evidence>
<dbReference type="InterPro" id="IPR029467">
    <property type="entry name" value="Cyt_c7-like"/>
</dbReference>
<sequence>MKRSLSRVFILRIVVLALLAILLALPVFYAYFTYTPTLNVQCSICHTMKFYVANISKPHATYSCLVCHNLDMAKILNIMWTYVTQSPAPRTVFEKYYPHRDLLENCKKCHADSSRLAIHKVHDQVVKTLGTCSVCHAVHIQNFLDQSCVKCHPYLDTVDKHMQMHGGVVARLAADDCARCHSPLADAPVLPANICLEATIEGRSCMSCHAQLRPPDISDKPCIKCHYK</sequence>
<evidence type="ECO:0000313" key="4">
    <source>
        <dbReference type="Proteomes" id="UP000005867"/>
    </source>
</evidence>